<name>A0ABV4UJ69_9RHOO</name>
<comment type="caution">
    <text evidence="1">The sequence shown here is derived from an EMBL/GenBank/DDBJ whole genome shotgun (WGS) entry which is preliminary data.</text>
</comment>
<accession>A0ABV4UJ69</accession>
<evidence type="ECO:0008006" key="3">
    <source>
        <dbReference type="Google" id="ProtNLM"/>
    </source>
</evidence>
<sequence>MPRWASRISLEITGVRIEHLQDISAADCLAEGVAPTDDPVAEYRSFWEALYGAGSWAANPHVFVIEFVRV</sequence>
<evidence type="ECO:0000313" key="2">
    <source>
        <dbReference type="Proteomes" id="UP001574673"/>
    </source>
</evidence>
<organism evidence="1 2">
    <name type="scientific">Dentiradicibacter hellwigii</name>
    <dbReference type="NCBI Taxonomy" id="3149053"/>
    <lineage>
        <taxon>Bacteria</taxon>
        <taxon>Pseudomonadati</taxon>
        <taxon>Pseudomonadota</taxon>
        <taxon>Betaproteobacteria</taxon>
        <taxon>Rhodocyclales</taxon>
        <taxon>Rhodocyclaceae</taxon>
        <taxon>Dentiradicibacter</taxon>
    </lineage>
</organism>
<evidence type="ECO:0000313" key="1">
    <source>
        <dbReference type="EMBL" id="MFA9951138.1"/>
    </source>
</evidence>
<proteinExistence type="predicted"/>
<gene>
    <name evidence="1" type="ORF">ABCS64_12525</name>
</gene>
<dbReference type="Proteomes" id="UP001574673">
    <property type="component" value="Unassembled WGS sequence"/>
</dbReference>
<dbReference type="RefSeq" id="WP_418892200.1">
    <property type="nucleotide sequence ID" value="NZ_JBEUWX010000003.1"/>
</dbReference>
<dbReference type="EMBL" id="JBEUWX010000003">
    <property type="protein sequence ID" value="MFA9951138.1"/>
    <property type="molecule type" value="Genomic_DNA"/>
</dbReference>
<keyword evidence="2" id="KW-1185">Reference proteome</keyword>
<protein>
    <recommendedName>
        <fullName evidence="3">ASCH domain-containing protein</fullName>
    </recommendedName>
</protein>
<reference evidence="2" key="1">
    <citation type="submission" date="2024-06" db="EMBL/GenBank/DDBJ databases">
        <title>Radixoralia hellwigii gen. nov., sp nov., isolated from a root canal in the human oral cavity.</title>
        <authorList>
            <person name="Bartsch S."/>
            <person name="Wittmer A."/>
            <person name="Schulz A.-K."/>
            <person name="Neumann-Schaal M."/>
            <person name="Wolf J."/>
            <person name="Gronow S."/>
            <person name="Tennert C."/>
            <person name="Haecker G."/>
            <person name="Cieplik F."/>
            <person name="Al-Ahmad A."/>
        </authorList>
    </citation>
    <scope>NUCLEOTIDE SEQUENCE [LARGE SCALE GENOMIC DNA]</scope>
    <source>
        <strain evidence="2">Wk13</strain>
    </source>
</reference>